<name>A0AAV2T7J2_CALDB</name>
<accession>A0AAV2T7J2</accession>
<evidence type="ECO:0000313" key="1">
    <source>
        <dbReference type="EMBL" id="CAL5133482.1"/>
    </source>
</evidence>
<proteinExistence type="predicted"/>
<dbReference type="Proteomes" id="UP001497525">
    <property type="component" value="Unassembled WGS sequence"/>
</dbReference>
<dbReference type="AlphaFoldDB" id="A0AAV2T7J2"/>
<dbReference type="EMBL" id="CAXLJL010000156">
    <property type="protein sequence ID" value="CAL5133482.1"/>
    <property type="molecule type" value="Genomic_DNA"/>
</dbReference>
<protein>
    <submittedName>
        <fullName evidence="1">Uncharacterized protein</fullName>
    </submittedName>
</protein>
<reference evidence="1" key="1">
    <citation type="submission" date="2024-06" db="EMBL/GenBank/DDBJ databases">
        <authorList>
            <person name="Liu X."/>
            <person name="Lenzi L."/>
            <person name="Haldenby T S."/>
            <person name="Uol C."/>
        </authorList>
    </citation>
    <scope>NUCLEOTIDE SEQUENCE</scope>
</reference>
<comment type="caution">
    <text evidence="1">The sequence shown here is derived from an EMBL/GenBank/DDBJ whole genome shotgun (WGS) entry which is preliminary data.</text>
</comment>
<evidence type="ECO:0000313" key="2">
    <source>
        <dbReference type="Proteomes" id="UP001497525"/>
    </source>
</evidence>
<gene>
    <name evidence="1" type="ORF">CDAUBV1_LOCUS6715</name>
</gene>
<organism evidence="1 2">
    <name type="scientific">Calicophoron daubneyi</name>
    <name type="common">Rumen fluke</name>
    <name type="synonym">Paramphistomum daubneyi</name>
    <dbReference type="NCBI Taxonomy" id="300641"/>
    <lineage>
        <taxon>Eukaryota</taxon>
        <taxon>Metazoa</taxon>
        <taxon>Spiralia</taxon>
        <taxon>Lophotrochozoa</taxon>
        <taxon>Platyhelminthes</taxon>
        <taxon>Trematoda</taxon>
        <taxon>Digenea</taxon>
        <taxon>Plagiorchiida</taxon>
        <taxon>Pronocephalata</taxon>
        <taxon>Paramphistomoidea</taxon>
        <taxon>Paramphistomidae</taxon>
        <taxon>Calicophoron</taxon>
    </lineage>
</organism>
<sequence length="108" mass="12556">MNCEGIQSLIDEYGKVDRGKEYYEKLTQVLPPSNDMSLNDINIFHWGKCTKPFLDDKPATTENRAEYRDIVKETGFKRRMPIYPCTQGNPITIIDQDVSRLRKISRAE</sequence>